<feature type="transmembrane region" description="Helical" evidence="1">
    <location>
        <begin position="152"/>
        <end position="175"/>
    </location>
</feature>
<feature type="transmembrane region" description="Helical" evidence="1">
    <location>
        <begin position="365"/>
        <end position="385"/>
    </location>
</feature>
<feature type="transmembrane region" description="Helical" evidence="1">
    <location>
        <begin position="337"/>
        <end position="359"/>
    </location>
</feature>
<feature type="transmembrane region" description="Helical" evidence="1">
    <location>
        <begin position="117"/>
        <end position="140"/>
    </location>
</feature>
<dbReference type="EMBL" id="LS398551">
    <property type="protein sequence ID" value="SPR03820.1"/>
    <property type="molecule type" value="Genomic_DNA"/>
</dbReference>
<dbReference type="Proteomes" id="UP000033769">
    <property type="component" value="Unassembled WGS sequence"/>
</dbReference>
<protein>
    <submittedName>
        <fullName evidence="2">Putative membrane protein</fullName>
    </submittedName>
</protein>
<feature type="transmembrane region" description="Helical" evidence="1">
    <location>
        <begin position="58"/>
        <end position="75"/>
    </location>
</feature>
<name>A0A0F3M965_ORITS</name>
<feature type="transmembrane region" description="Helical" evidence="1">
    <location>
        <begin position="397"/>
        <end position="415"/>
    </location>
</feature>
<keyword evidence="1" id="KW-0812">Transmembrane</keyword>
<feature type="transmembrane region" description="Helical" evidence="1">
    <location>
        <begin position="12"/>
        <end position="38"/>
    </location>
</feature>
<evidence type="ECO:0000313" key="5">
    <source>
        <dbReference type="Proteomes" id="UP000244959"/>
    </source>
</evidence>
<dbReference type="EMBL" id="LANO01000054">
    <property type="protein sequence ID" value="KJV51124.1"/>
    <property type="molecule type" value="Genomic_DNA"/>
</dbReference>
<feature type="transmembrane region" description="Helical" evidence="1">
    <location>
        <begin position="224"/>
        <end position="248"/>
    </location>
</feature>
<evidence type="ECO:0000256" key="1">
    <source>
        <dbReference type="SAM" id="Phobius"/>
    </source>
</evidence>
<evidence type="ECO:0000313" key="4">
    <source>
        <dbReference type="Proteomes" id="UP000033769"/>
    </source>
</evidence>
<keyword evidence="5" id="KW-1185">Reference proteome</keyword>
<reference evidence="3" key="3">
    <citation type="submission" date="2018-03" db="EMBL/GenBank/DDBJ databases">
        <authorList>
            <person name="Keele B.F."/>
        </authorList>
    </citation>
    <scope>NUCLEOTIDE SEQUENCE [LARGE SCALE GENOMIC DNA]</scope>
    <source>
        <strain evidence="3">Gilliam</strain>
    </source>
</reference>
<reference evidence="2 4" key="1">
    <citation type="submission" date="2015-02" db="EMBL/GenBank/DDBJ databases">
        <title>Genome Sequencing of Rickettsiales.</title>
        <authorList>
            <person name="Daugherty S.C."/>
            <person name="Su Q."/>
            <person name="Abolude K."/>
            <person name="Beier-Sexton M."/>
            <person name="Carlyon J.A."/>
            <person name="Carter R."/>
            <person name="Day N.P."/>
            <person name="Dumler S.J."/>
            <person name="Dyachenko V."/>
            <person name="Godinez A."/>
            <person name="Kurtti T.J."/>
            <person name="Lichay M."/>
            <person name="Mullins K.E."/>
            <person name="Ott S."/>
            <person name="Pappas-Brown V."/>
            <person name="Paris D.H."/>
            <person name="Patel P."/>
            <person name="Richards A.L."/>
            <person name="Sadzewicz L."/>
            <person name="Sears K."/>
            <person name="Seidman D."/>
            <person name="Sengamalay N."/>
            <person name="Stenos J."/>
            <person name="Tallon L.J."/>
            <person name="Vincent G."/>
            <person name="Fraser C.M."/>
            <person name="Munderloh U."/>
            <person name="Dunning-Hotopp J.C."/>
        </authorList>
    </citation>
    <scope>NUCLEOTIDE SEQUENCE [LARGE SCALE GENOMIC DNA]</scope>
    <source>
        <strain evidence="2 4">Gilliam</strain>
    </source>
</reference>
<sequence length="461" mass="53146">MRIKLVNNSAYIKQLGIVIIIAKIIYSTILFCVEMPFLSSLFINKDIFNCASVECSHLPIMLSLLTSCILAINISNSVPKRYHLIKILQYLALIGIICIIFPQIYSNQIILNNYIPIINNLIFILGLSCFGVAIILLHLVTINIYNLTSITLTLIIFIVFISFTCSYYSLQTIIIKYPIDLPFFYEAIFWSGSNIMNVFFTQTLMVAWIYLTQSLLHIKFNGKIVFIYTVLILLNTVVAISGLLGHLIHDMESQYFRQFYINYTQYFVSIAPIFFALTALHQLLTIKFYKSNYYHNFNKTNFSLENINLTLNKNTEKDFQIFPNRYWQQITPSSQKIIYHGLLSSIILFITVHIIGLLVKCINSIVYYASTISIALIFMTISYYIANNKYVINNKLAILQLWLYCISCLLNLIDFDHINSTLNLVKIITNVACYSKIIAILTQAFFIIIIYNARINKFSSS</sequence>
<evidence type="ECO:0000313" key="3">
    <source>
        <dbReference type="EMBL" id="SPR03820.1"/>
    </source>
</evidence>
<feature type="transmembrane region" description="Helical" evidence="1">
    <location>
        <begin position="187"/>
        <end position="212"/>
    </location>
</feature>
<organism evidence="2 4">
    <name type="scientific">Orientia tsutsugamushi str. Gilliam</name>
    <dbReference type="NCBI Taxonomy" id="1359184"/>
    <lineage>
        <taxon>Bacteria</taxon>
        <taxon>Pseudomonadati</taxon>
        <taxon>Pseudomonadota</taxon>
        <taxon>Alphaproteobacteria</taxon>
        <taxon>Rickettsiales</taxon>
        <taxon>Rickettsiaceae</taxon>
        <taxon>Rickettsieae</taxon>
        <taxon>Orientia</taxon>
    </lineage>
</organism>
<reference evidence="5" key="2">
    <citation type="submission" date="2018-03" db="EMBL/GenBank/DDBJ databases">
        <authorList>
            <person name="Batty M. E."/>
            <person name="Batty M E."/>
        </authorList>
    </citation>
    <scope>NUCLEOTIDE SEQUENCE [LARGE SCALE GENOMIC DNA]</scope>
    <source>
        <strain evidence="5">Gilliam</strain>
    </source>
</reference>
<gene>
    <name evidence="3" type="ORF">GILLIAM_00488</name>
    <name evidence="2" type="ORF">OTSGILL_2508</name>
</gene>
<dbReference type="Proteomes" id="UP000244959">
    <property type="component" value="Chromosome I"/>
</dbReference>
<proteinExistence type="predicted"/>
<feature type="transmembrane region" description="Helical" evidence="1">
    <location>
        <begin position="260"/>
        <end position="280"/>
    </location>
</feature>
<feature type="transmembrane region" description="Helical" evidence="1">
    <location>
        <begin position="427"/>
        <end position="451"/>
    </location>
</feature>
<accession>A0A0F3M965</accession>
<evidence type="ECO:0000313" key="2">
    <source>
        <dbReference type="EMBL" id="KJV51124.1"/>
    </source>
</evidence>
<feature type="transmembrane region" description="Helical" evidence="1">
    <location>
        <begin position="87"/>
        <end position="105"/>
    </location>
</feature>
<keyword evidence="1" id="KW-0472">Membrane</keyword>
<dbReference type="AlphaFoldDB" id="A0A0F3M965"/>
<keyword evidence="1" id="KW-1133">Transmembrane helix</keyword>